<dbReference type="EMBL" id="SKCS01000039">
    <property type="protein sequence ID" value="TNN19720.1"/>
    <property type="molecule type" value="Genomic_DNA"/>
</dbReference>
<protein>
    <submittedName>
        <fullName evidence="2">Uncharacterized protein</fullName>
    </submittedName>
</protein>
<keyword evidence="1" id="KW-0812">Transmembrane</keyword>
<keyword evidence="3" id="KW-1185">Reference proteome</keyword>
<reference evidence="2 3" key="1">
    <citation type="submission" date="2019-03" db="EMBL/GenBank/DDBJ databases">
        <title>An improved genome assembly of the fluke Schistosoma japonicum.</title>
        <authorList>
            <person name="Hu W."/>
            <person name="Luo F."/>
            <person name="Yin M."/>
            <person name="Mo X."/>
            <person name="Sun C."/>
            <person name="Wu Q."/>
            <person name="Zhu B."/>
            <person name="Xiang M."/>
            <person name="Wang J."/>
            <person name="Wang Y."/>
            <person name="Zhang T."/>
            <person name="Xu B."/>
            <person name="Zheng H."/>
            <person name="Feng Z."/>
        </authorList>
    </citation>
    <scope>NUCLEOTIDE SEQUENCE [LARGE SCALE GENOMIC DNA]</scope>
    <source>
        <strain evidence="2">HuSjv2</strain>
        <tissue evidence="2">Worms</tissue>
    </source>
</reference>
<evidence type="ECO:0000256" key="1">
    <source>
        <dbReference type="SAM" id="Phobius"/>
    </source>
</evidence>
<keyword evidence="1" id="KW-0472">Membrane</keyword>
<proteinExistence type="predicted"/>
<feature type="transmembrane region" description="Helical" evidence="1">
    <location>
        <begin position="26"/>
        <end position="48"/>
    </location>
</feature>
<dbReference type="Proteomes" id="UP000311919">
    <property type="component" value="Unassembled WGS sequence"/>
</dbReference>
<evidence type="ECO:0000313" key="2">
    <source>
        <dbReference type="EMBL" id="TNN19720.1"/>
    </source>
</evidence>
<accession>A0A4Z2DU66</accession>
<keyword evidence="1" id="KW-1133">Transmembrane helix</keyword>
<sequence>MMHRSVNINWSQIYVDNIDCTKISDLMITLPVDALKVLGLLVIFHYKVGSRYSIQMKRLTSPLCSTKTQSDSYYIT</sequence>
<name>A0A4Z2DU66_SCHJA</name>
<evidence type="ECO:0000313" key="3">
    <source>
        <dbReference type="Proteomes" id="UP000311919"/>
    </source>
</evidence>
<gene>
    <name evidence="2" type="ORF">EWB00_005966</name>
</gene>
<comment type="caution">
    <text evidence="2">The sequence shown here is derived from an EMBL/GenBank/DDBJ whole genome shotgun (WGS) entry which is preliminary data.</text>
</comment>
<organism evidence="2 3">
    <name type="scientific">Schistosoma japonicum</name>
    <name type="common">Blood fluke</name>
    <dbReference type="NCBI Taxonomy" id="6182"/>
    <lineage>
        <taxon>Eukaryota</taxon>
        <taxon>Metazoa</taxon>
        <taxon>Spiralia</taxon>
        <taxon>Lophotrochozoa</taxon>
        <taxon>Platyhelminthes</taxon>
        <taxon>Trematoda</taxon>
        <taxon>Digenea</taxon>
        <taxon>Strigeidida</taxon>
        <taxon>Schistosomatoidea</taxon>
        <taxon>Schistosomatidae</taxon>
        <taxon>Schistosoma</taxon>
    </lineage>
</organism>
<dbReference type="AlphaFoldDB" id="A0A4Z2DU66"/>